<proteinExistence type="predicted"/>
<evidence type="ECO:0000256" key="5">
    <source>
        <dbReference type="ARBA" id="ARBA00023065"/>
    </source>
</evidence>
<name>A0AA91IAP8_VARPD</name>
<feature type="domain" description="Cation/H+ exchanger transmembrane" evidence="8">
    <location>
        <begin position="3"/>
        <end position="376"/>
    </location>
</feature>
<gene>
    <name evidence="9" type="ORF">A3K87_17510</name>
</gene>
<keyword evidence="5" id="KW-0406">Ion transport</keyword>
<comment type="caution">
    <text evidence="9">The sequence shown here is derived from an EMBL/GenBank/DDBJ whole genome shotgun (WGS) entry which is preliminary data.</text>
</comment>
<feature type="transmembrane region" description="Helical" evidence="7">
    <location>
        <begin position="221"/>
        <end position="249"/>
    </location>
</feature>
<dbReference type="AlphaFoldDB" id="A0AA91IAP8"/>
<feature type="transmembrane region" description="Helical" evidence="7">
    <location>
        <begin position="292"/>
        <end position="314"/>
    </location>
</feature>
<evidence type="ECO:0000259" key="8">
    <source>
        <dbReference type="Pfam" id="PF00999"/>
    </source>
</evidence>
<feature type="transmembrane region" description="Helical" evidence="7">
    <location>
        <begin position="190"/>
        <end position="209"/>
    </location>
</feature>
<keyword evidence="3 7" id="KW-0812">Transmembrane</keyword>
<dbReference type="Gene3D" id="1.20.1530.20">
    <property type="match status" value="1"/>
</dbReference>
<evidence type="ECO:0000256" key="7">
    <source>
        <dbReference type="SAM" id="Phobius"/>
    </source>
</evidence>
<dbReference type="GO" id="GO:0015297">
    <property type="term" value="F:antiporter activity"/>
    <property type="evidence" value="ECO:0007669"/>
    <property type="project" value="InterPro"/>
</dbReference>
<evidence type="ECO:0000313" key="9">
    <source>
        <dbReference type="EMBL" id="OAK62885.1"/>
    </source>
</evidence>
<feature type="transmembrane region" description="Helical" evidence="7">
    <location>
        <begin position="326"/>
        <end position="346"/>
    </location>
</feature>
<evidence type="ECO:0000256" key="1">
    <source>
        <dbReference type="ARBA" id="ARBA00004141"/>
    </source>
</evidence>
<dbReference type="PANTHER" id="PTHR32468">
    <property type="entry name" value="CATION/H + ANTIPORTER"/>
    <property type="match status" value="1"/>
</dbReference>
<reference evidence="9 10" key="1">
    <citation type="submission" date="2016-03" db="EMBL/GenBank/DDBJ databases">
        <title>Genome sequence of Variovorax paradoxus KB5.</title>
        <authorList>
            <person name="Jeong H."/>
            <person name="Hong C.E."/>
            <person name="Jo S.H."/>
            <person name="Park J.M."/>
        </authorList>
    </citation>
    <scope>NUCLEOTIDE SEQUENCE [LARGE SCALE GENOMIC DNA]</scope>
    <source>
        <strain evidence="9 10">KB5</strain>
    </source>
</reference>
<keyword evidence="4 7" id="KW-1133">Transmembrane helix</keyword>
<dbReference type="GO" id="GO:0016020">
    <property type="term" value="C:membrane"/>
    <property type="evidence" value="ECO:0007669"/>
    <property type="project" value="UniProtKB-SubCell"/>
</dbReference>
<feature type="transmembrane region" description="Helical" evidence="7">
    <location>
        <begin position="62"/>
        <end position="80"/>
    </location>
</feature>
<dbReference type="Proteomes" id="UP000077852">
    <property type="component" value="Unassembled WGS sequence"/>
</dbReference>
<dbReference type="GO" id="GO:1902600">
    <property type="term" value="P:proton transmembrane transport"/>
    <property type="evidence" value="ECO:0007669"/>
    <property type="project" value="InterPro"/>
</dbReference>
<accession>A0AA91IAP8</accession>
<protein>
    <submittedName>
        <fullName evidence="9">Sodium:proton exchanger</fullName>
    </submittedName>
</protein>
<feature type="transmembrane region" description="Helical" evidence="7">
    <location>
        <begin position="20"/>
        <end position="42"/>
    </location>
</feature>
<evidence type="ECO:0000256" key="2">
    <source>
        <dbReference type="ARBA" id="ARBA00022448"/>
    </source>
</evidence>
<keyword evidence="6 7" id="KW-0472">Membrane</keyword>
<organism evidence="9 10">
    <name type="scientific">Variovorax paradoxus</name>
    <dbReference type="NCBI Taxonomy" id="34073"/>
    <lineage>
        <taxon>Bacteria</taxon>
        <taxon>Pseudomonadati</taxon>
        <taxon>Pseudomonadota</taxon>
        <taxon>Betaproteobacteria</taxon>
        <taxon>Burkholderiales</taxon>
        <taxon>Comamonadaceae</taxon>
        <taxon>Variovorax</taxon>
    </lineage>
</organism>
<dbReference type="EMBL" id="LVHG01000048">
    <property type="protein sequence ID" value="OAK62885.1"/>
    <property type="molecule type" value="Genomic_DNA"/>
</dbReference>
<evidence type="ECO:0000256" key="3">
    <source>
        <dbReference type="ARBA" id="ARBA00022692"/>
    </source>
</evidence>
<dbReference type="InterPro" id="IPR050794">
    <property type="entry name" value="CPA2_transporter"/>
</dbReference>
<keyword evidence="2" id="KW-0813">Transport</keyword>
<dbReference type="PANTHER" id="PTHR32468:SF0">
    <property type="entry name" value="K(+)_H(+) ANTIPORTER 1"/>
    <property type="match status" value="1"/>
</dbReference>
<evidence type="ECO:0000256" key="4">
    <source>
        <dbReference type="ARBA" id="ARBA00022989"/>
    </source>
</evidence>
<feature type="transmembrane region" description="Helical" evidence="7">
    <location>
        <begin position="125"/>
        <end position="147"/>
    </location>
</feature>
<evidence type="ECO:0000256" key="6">
    <source>
        <dbReference type="ARBA" id="ARBA00023136"/>
    </source>
</evidence>
<evidence type="ECO:0000313" key="10">
    <source>
        <dbReference type="Proteomes" id="UP000077852"/>
    </source>
</evidence>
<dbReference type="InterPro" id="IPR006153">
    <property type="entry name" value="Cation/H_exchanger_TM"/>
</dbReference>
<feature type="transmembrane region" description="Helical" evidence="7">
    <location>
        <begin position="92"/>
        <end position="113"/>
    </location>
</feature>
<dbReference type="InterPro" id="IPR038770">
    <property type="entry name" value="Na+/solute_symporter_sf"/>
</dbReference>
<dbReference type="Pfam" id="PF00999">
    <property type="entry name" value="Na_H_Exchanger"/>
    <property type="match status" value="1"/>
</dbReference>
<feature type="transmembrane region" description="Helical" evidence="7">
    <location>
        <begin position="261"/>
        <end position="280"/>
    </location>
</feature>
<comment type="subcellular location">
    <subcellularLocation>
        <location evidence="1">Membrane</location>
        <topology evidence="1">Multi-pass membrane protein</topology>
    </subcellularLocation>
</comment>
<feature type="transmembrane region" description="Helical" evidence="7">
    <location>
        <begin position="358"/>
        <end position="375"/>
    </location>
</feature>
<sequence>MLIIFSLPYLVWRLGRTDYFAPLVVVQIITGIVLGPGVLGAMFPDYYKFVFNGPVIQSLNGVAQWAVMMFVWIAGIELDLRKAWEHRRESGITAGLALGVPLVFGAAAAMALLSYPGWIGAKATHWQFVLGIGMSCAVTALPILILLMEKLQILRQPIGQRILRYASLDDIAIWGVLALILMDWERVGKQAGFLVVFAVSAAAFRWLMVRVPERDRWYAGLIWLAACGLGADWCGLHYMVGAFIAGAVMDGEWFDQEQMDWLRHNVLLVVMPVFFLSTGLRTNWQVGGTAVFLVAAVLLVASVAGKLIGLGMAGRLLKWQPGEGSLIGWLLQTKALIMIIFANVLLDKAIITNETFTALLVMAVASTMLTVPAVTPKLRRMQEIVFRSR</sequence>